<feature type="transmembrane region" description="Helical" evidence="2">
    <location>
        <begin position="184"/>
        <end position="204"/>
    </location>
</feature>
<dbReference type="AlphaFoldDB" id="A0A6N2T7H2"/>
<proteinExistence type="predicted"/>
<feature type="transmembrane region" description="Helical" evidence="2">
    <location>
        <begin position="157"/>
        <end position="178"/>
    </location>
</feature>
<dbReference type="EMBL" id="CACRSP010000004">
    <property type="protein sequence ID" value="VYT01608.1"/>
    <property type="molecule type" value="Genomic_DNA"/>
</dbReference>
<reference evidence="3" key="1">
    <citation type="submission" date="2019-11" db="EMBL/GenBank/DDBJ databases">
        <authorList>
            <person name="Feng L."/>
        </authorList>
    </citation>
    <scope>NUCLEOTIDE SEQUENCE</scope>
    <source>
        <strain evidence="3">BdentiumLFYP24</strain>
    </source>
</reference>
<feature type="transmembrane region" description="Helical" evidence="2">
    <location>
        <begin position="337"/>
        <end position="360"/>
    </location>
</feature>
<gene>
    <name evidence="3" type="ORF">BDLFYP24_01866</name>
</gene>
<dbReference type="RefSeq" id="WP_231495392.1">
    <property type="nucleotide sequence ID" value="NZ_CACRSP010000004.1"/>
</dbReference>
<feature type="transmembrane region" description="Helical" evidence="2">
    <location>
        <begin position="310"/>
        <end position="331"/>
    </location>
</feature>
<sequence length="401" mass="43143">MPRHDGGAASAPSAESVRRGGHDGARPVVQRSLDGVALASAALFGFVAVVALTASLMSPSVQEQTRDTPMVLFAGMTLAVSLCDWLCLKGIRDHDRAMSLGAFACSVMLAVCGGAAASFMIRCTQPMTAGALFASCYVAVNMTLMMVLVADPTIGGAIVATFASSVPLMLICAVALIHTLHVRLLAGFVLTVAVCCLQMLPNIVMHVPDRYLVEWRTYMTRRWTVRGGIPEKSRVLTRADVHDDMQTFLARYSTGFTICMMLMLLTYAIVADSCAFDQPYDRIGFLTLSAALFLFLTLKPRQSGRPFERYLMRLGGVTVLLIWCMHMPHALPDWGQALPLACVLTVGALGLTMAFGMLAQHGGFHSLALSRIGDVLCFASMMCTPPATFFAVGALEFIRGL</sequence>
<feature type="transmembrane region" description="Helical" evidence="2">
    <location>
        <begin position="70"/>
        <end position="88"/>
    </location>
</feature>
<keyword evidence="2" id="KW-0472">Membrane</keyword>
<feature type="transmembrane region" description="Helical" evidence="2">
    <location>
        <begin position="372"/>
        <end position="395"/>
    </location>
</feature>
<evidence type="ECO:0000256" key="1">
    <source>
        <dbReference type="SAM" id="MobiDB-lite"/>
    </source>
</evidence>
<feature type="transmembrane region" description="Helical" evidence="2">
    <location>
        <begin position="100"/>
        <end position="121"/>
    </location>
</feature>
<feature type="region of interest" description="Disordered" evidence="1">
    <location>
        <begin position="1"/>
        <end position="24"/>
    </location>
</feature>
<feature type="transmembrane region" description="Helical" evidence="2">
    <location>
        <begin position="127"/>
        <end position="150"/>
    </location>
</feature>
<feature type="transmembrane region" description="Helical" evidence="2">
    <location>
        <begin position="248"/>
        <end position="270"/>
    </location>
</feature>
<keyword evidence="2" id="KW-0812">Transmembrane</keyword>
<evidence type="ECO:0000313" key="3">
    <source>
        <dbReference type="EMBL" id="VYT01608.1"/>
    </source>
</evidence>
<accession>A0A6N2T7H2</accession>
<keyword evidence="2" id="KW-1133">Transmembrane helix</keyword>
<evidence type="ECO:0000256" key="2">
    <source>
        <dbReference type="SAM" id="Phobius"/>
    </source>
</evidence>
<name>A0A6N2T7H2_9BIFI</name>
<feature type="transmembrane region" description="Helical" evidence="2">
    <location>
        <begin position="282"/>
        <end position="298"/>
    </location>
</feature>
<protein>
    <submittedName>
        <fullName evidence="3">Uncharacterized protein</fullName>
    </submittedName>
</protein>
<feature type="transmembrane region" description="Helical" evidence="2">
    <location>
        <begin position="36"/>
        <end position="58"/>
    </location>
</feature>
<organism evidence="3">
    <name type="scientific">Bifidobacterium dentium</name>
    <dbReference type="NCBI Taxonomy" id="1689"/>
    <lineage>
        <taxon>Bacteria</taxon>
        <taxon>Bacillati</taxon>
        <taxon>Actinomycetota</taxon>
        <taxon>Actinomycetes</taxon>
        <taxon>Bifidobacteriales</taxon>
        <taxon>Bifidobacteriaceae</taxon>
        <taxon>Bifidobacterium</taxon>
    </lineage>
</organism>